<evidence type="ECO:0000259" key="2">
    <source>
        <dbReference type="PROSITE" id="PS50975"/>
    </source>
</evidence>
<organism evidence="3 4">
    <name type="scientific">Cohnella soli</name>
    <dbReference type="NCBI Taxonomy" id="425005"/>
    <lineage>
        <taxon>Bacteria</taxon>
        <taxon>Bacillati</taxon>
        <taxon>Bacillota</taxon>
        <taxon>Bacilli</taxon>
        <taxon>Bacillales</taxon>
        <taxon>Paenibacillaceae</taxon>
        <taxon>Cohnella</taxon>
    </lineage>
</organism>
<dbReference type="InterPro" id="IPR011761">
    <property type="entry name" value="ATP-grasp"/>
</dbReference>
<dbReference type="RefSeq" id="WP_378131615.1">
    <property type="nucleotide sequence ID" value="NZ_JBHSMI010000015.1"/>
</dbReference>
<proteinExistence type="predicted"/>
<dbReference type="InterPro" id="IPR026838">
    <property type="entry name" value="YheC/D"/>
</dbReference>
<gene>
    <name evidence="3" type="ORF">ACFPOF_08675</name>
</gene>
<protein>
    <submittedName>
        <fullName evidence="3">YheC/YheD family protein</fullName>
    </submittedName>
</protein>
<keyword evidence="1" id="KW-0547">Nucleotide-binding</keyword>
<dbReference type="SUPFAM" id="SSF56059">
    <property type="entry name" value="Glutathione synthetase ATP-binding domain-like"/>
    <property type="match status" value="1"/>
</dbReference>
<feature type="domain" description="ATP-grasp" evidence="2">
    <location>
        <begin position="108"/>
        <end position="341"/>
    </location>
</feature>
<dbReference type="EMBL" id="JBHSMI010000015">
    <property type="protein sequence ID" value="MFC5402813.1"/>
    <property type="molecule type" value="Genomic_DNA"/>
</dbReference>
<comment type="caution">
    <text evidence="3">The sequence shown here is derived from an EMBL/GenBank/DDBJ whole genome shotgun (WGS) entry which is preliminary data.</text>
</comment>
<evidence type="ECO:0000256" key="1">
    <source>
        <dbReference type="PROSITE-ProRule" id="PRU00409"/>
    </source>
</evidence>
<dbReference type="Pfam" id="PF14398">
    <property type="entry name" value="ATPgrasp_YheCD"/>
    <property type="match status" value="1"/>
</dbReference>
<evidence type="ECO:0000313" key="4">
    <source>
        <dbReference type="Proteomes" id="UP001596113"/>
    </source>
</evidence>
<sequence length="346" mass="39537">MNSKNGLVGILVANQRQRKYALSQFLSHNAAGMKLISFTPSSIDWKQRTVIGLHRVKGKWAVGRFPLPQVVYNRCYGTEPKQIERLDAAIGGGKCFNKINQLNKLDIYNVLNRWLTDYLPETVLYDPENALNLLERYKVVYFKPFYGNMGRKVYRAEINSAGEILIGHHYFSPKTIAKNLDSFHEKVGQLLGSTSSIVQRGIPIQQTNGQVFDIRSLVQKNEKGLWSVTNLVSRIAYKGSYNTSIFVKVCQSEEVLKQLYPAAKVKEIMTSIYDISLRSAEIIDMSTDYHLGEFSVDVALDNDSHPWIIELNGKPQKELYKEIANRSVVYQRPIQYARYLYGKQPL</sequence>
<reference evidence="4" key="1">
    <citation type="journal article" date="2019" name="Int. J. Syst. Evol. Microbiol.">
        <title>The Global Catalogue of Microorganisms (GCM) 10K type strain sequencing project: providing services to taxonomists for standard genome sequencing and annotation.</title>
        <authorList>
            <consortium name="The Broad Institute Genomics Platform"/>
            <consortium name="The Broad Institute Genome Sequencing Center for Infectious Disease"/>
            <person name="Wu L."/>
            <person name="Ma J."/>
        </authorList>
    </citation>
    <scope>NUCLEOTIDE SEQUENCE [LARGE SCALE GENOMIC DNA]</scope>
    <source>
        <strain evidence="4">CGMCC 1.18575</strain>
    </source>
</reference>
<name>A0ABW0HQW7_9BACL</name>
<dbReference type="Proteomes" id="UP001596113">
    <property type="component" value="Unassembled WGS sequence"/>
</dbReference>
<keyword evidence="1" id="KW-0067">ATP-binding</keyword>
<keyword evidence="4" id="KW-1185">Reference proteome</keyword>
<accession>A0ABW0HQW7</accession>
<evidence type="ECO:0000313" key="3">
    <source>
        <dbReference type="EMBL" id="MFC5402813.1"/>
    </source>
</evidence>
<dbReference type="PROSITE" id="PS50975">
    <property type="entry name" value="ATP_GRASP"/>
    <property type="match status" value="1"/>
</dbReference>